<organism evidence="2 3">
    <name type="scientific">Ostreococcus lucimarinus (strain CCE9901)</name>
    <dbReference type="NCBI Taxonomy" id="436017"/>
    <lineage>
        <taxon>Eukaryota</taxon>
        <taxon>Viridiplantae</taxon>
        <taxon>Chlorophyta</taxon>
        <taxon>Mamiellophyceae</taxon>
        <taxon>Mamiellales</taxon>
        <taxon>Bathycoccaceae</taxon>
        <taxon>Ostreococcus</taxon>
    </lineage>
</organism>
<evidence type="ECO:0000313" key="3">
    <source>
        <dbReference type="Proteomes" id="UP000001568"/>
    </source>
</evidence>
<evidence type="ECO:0000256" key="1">
    <source>
        <dbReference type="SAM" id="Phobius"/>
    </source>
</evidence>
<dbReference type="RefSeq" id="XP_001421297.1">
    <property type="nucleotide sequence ID" value="XM_001421260.1"/>
</dbReference>
<dbReference type="EMBL" id="CP000594">
    <property type="protein sequence ID" value="ABO99590.1"/>
    <property type="molecule type" value="Genomic_DNA"/>
</dbReference>
<keyword evidence="3" id="KW-1185">Reference proteome</keyword>
<proteinExistence type="predicted"/>
<dbReference type="GeneID" id="5005273"/>
<dbReference type="KEGG" id="olu:OSTLU_27550"/>
<accession>A4S7M4</accession>
<sequence length="67" mass="7925">MSNILRAMSDGTPYNFIVKPHLLYDDSAYLSVVTEKLRLRLRMAWLMRAIYTSYIHILTLITLLMYN</sequence>
<name>A4S7M4_OSTLU</name>
<keyword evidence="1" id="KW-0472">Membrane</keyword>
<dbReference type="Proteomes" id="UP000001568">
    <property type="component" value="Chromosome 14"/>
</dbReference>
<dbReference type="Gramene" id="ABO99590">
    <property type="protein sequence ID" value="ABO99590"/>
    <property type="gene ID" value="OSTLU_27550"/>
</dbReference>
<evidence type="ECO:0000313" key="2">
    <source>
        <dbReference type="EMBL" id="ABO99590.1"/>
    </source>
</evidence>
<reference evidence="2 3" key="1">
    <citation type="journal article" date="2007" name="Proc. Natl. Acad. Sci. U.S.A.">
        <title>The tiny eukaryote Ostreococcus provides genomic insights into the paradox of plankton speciation.</title>
        <authorList>
            <person name="Palenik B."/>
            <person name="Grimwood J."/>
            <person name="Aerts A."/>
            <person name="Rouze P."/>
            <person name="Salamov A."/>
            <person name="Putnam N."/>
            <person name="Dupont C."/>
            <person name="Jorgensen R."/>
            <person name="Derelle E."/>
            <person name="Rombauts S."/>
            <person name="Zhou K."/>
            <person name="Otillar R."/>
            <person name="Merchant S.S."/>
            <person name="Podell S."/>
            <person name="Gaasterland T."/>
            <person name="Napoli C."/>
            <person name="Gendler K."/>
            <person name="Manuell A."/>
            <person name="Tai V."/>
            <person name="Vallon O."/>
            <person name="Piganeau G."/>
            <person name="Jancek S."/>
            <person name="Heijde M."/>
            <person name="Jabbari K."/>
            <person name="Bowler C."/>
            <person name="Lohr M."/>
            <person name="Robbens S."/>
            <person name="Werner G."/>
            <person name="Dubchak I."/>
            <person name="Pazour G.J."/>
            <person name="Ren Q."/>
            <person name="Paulsen I."/>
            <person name="Delwiche C."/>
            <person name="Schmutz J."/>
            <person name="Rokhsar D."/>
            <person name="Van de Peer Y."/>
            <person name="Moreau H."/>
            <person name="Grigoriev I.V."/>
        </authorList>
    </citation>
    <scope>NUCLEOTIDE SEQUENCE [LARGE SCALE GENOMIC DNA]</scope>
    <source>
        <strain evidence="2 3">CCE9901</strain>
    </source>
</reference>
<dbReference type="HOGENOM" id="CLU_2817011_0_0_1"/>
<protein>
    <submittedName>
        <fullName evidence="2">Uncharacterized protein</fullName>
    </submittedName>
</protein>
<dbReference type="AlphaFoldDB" id="A4S7M4"/>
<keyword evidence="1" id="KW-1133">Transmembrane helix</keyword>
<gene>
    <name evidence="2" type="ORF">OSTLU_27550</name>
</gene>
<feature type="transmembrane region" description="Helical" evidence="1">
    <location>
        <begin position="45"/>
        <end position="66"/>
    </location>
</feature>
<keyword evidence="1" id="KW-0812">Transmembrane</keyword>